<feature type="compositionally biased region" description="Polar residues" evidence="1">
    <location>
        <begin position="80"/>
        <end position="94"/>
    </location>
</feature>
<keyword evidence="3" id="KW-1185">Reference proteome</keyword>
<evidence type="ECO:0000313" key="2">
    <source>
        <dbReference type="EMBL" id="KAK3049414.1"/>
    </source>
</evidence>
<dbReference type="AlphaFoldDB" id="A0AAJ0G9C8"/>
<feature type="compositionally biased region" description="Polar residues" evidence="1">
    <location>
        <begin position="109"/>
        <end position="130"/>
    </location>
</feature>
<proteinExistence type="predicted"/>
<feature type="region of interest" description="Disordered" evidence="1">
    <location>
        <begin position="1"/>
        <end position="204"/>
    </location>
</feature>
<feature type="compositionally biased region" description="Polar residues" evidence="1">
    <location>
        <begin position="1"/>
        <end position="14"/>
    </location>
</feature>
<feature type="compositionally biased region" description="Low complexity" evidence="1">
    <location>
        <begin position="194"/>
        <end position="203"/>
    </location>
</feature>
<accession>A0AAJ0G9C8</accession>
<feature type="compositionally biased region" description="Polar residues" evidence="1">
    <location>
        <begin position="270"/>
        <end position="279"/>
    </location>
</feature>
<feature type="compositionally biased region" description="Polar residues" evidence="1">
    <location>
        <begin position="47"/>
        <end position="69"/>
    </location>
</feature>
<evidence type="ECO:0000256" key="1">
    <source>
        <dbReference type="SAM" id="MobiDB-lite"/>
    </source>
</evidence>
<feature type="compositionally biased region" description="Polar residues" evidence="1">
    <location>
        <begin position="151"/>
        <end position="160"/>
    </location>
</feature>
<reference evidence="2" key="1">
    <citation type="submission" date="2023-04" db="EMBL/GenBank/DDBJ databases">
        <title>Black Yeasts Isolated from many extreme environments.</title>
        <authorList>
            <person name="Coleine C."/>
            <person name="Stajich J.E."/>
            <person name="Selbmann L."/>
        </authorList>
    </citation>
    <scope>NUCLEOTIDE SEQUENCE</scope>
    <source>
        <strain evidence="2">CCFEE 5312</strain>
    </source>
</reference>
<name>A0AAJ0G9C8_9PEZI</name>
<protein>
    <submittedName>
        <fullName evidence="2">Uncharacterized protein</fullName>
    </submittedName>
</protein>
<dbReference type="EMBL" id="JAWDJX010000040">
    <property type="protein sequence ID" value="KAK3049414.1"/>
    <property type="molecule type" value="Genomic_DNA"/>
</dbReference>
<organism evidence="2 3">
    <name type="scientific">Extremus antarcticus</name>
    <dbReference type="NCBI Taxonomy" id="702011"/>
    <lineage>
        <taxon>Eukaryota</taxon>
        <taxon>Fungi</taxon>
        <taxon>Dikarya</taxon>
        <taxon>Ascomycota</taxon>
        <taxon>Pezizomycotina</taxon>
        <taxon>Dothideomycetes</taxon>
        <taxon>Dothideomycetidae</taxon>
        <taxon>Mycosphaerellales</taxon>
        <taxon>Extremaceae</taxon>
        <taxon>Extremus</taxon>
    </lineage>
</organism>
<comment type="caution">
    <text evidence="2">The sequence shown here is derived from an EMBL/GenBank/DDBJ whole genome shotgun (WGS) entry which is preliminary data.</text>
</comment>
<dbReference type="Proteomes" id="UP001271007">
    <property type="component" value="Unassembled WGS sequence"/>
</dbReference>
<feature type="region of interest" description="Disordered" evidence="1">
    <location>
        <begin position="241"/>
        <end position="293"/>
    </location>
</feature>
<sequence length="316" mass="34020">MANTSAFVATTPTSGMKRGRDQDDDGAEVDGLGAAVRFEKKARPGSGDSSTWPQDSVLNTPTASLSHYTYQKPKYDSDDQSSMTSEPGSPQDLTMSDSDSEMADESAAFSQASSLPPNSTPGLSNTSSSPWRDRMSQQRVPTPIIPPSRPSVRTTQTIGSPRQHVRQRHPQEYNTANSSDHLEVPSPIDEDEAATPPSAAEAAGSQLSMLTVNDMEVDHASNLLLPSISIDRSATLPLPDEDAIDMDADDGFTTPDGRESRLVVRKQRQRSGALSSGQGSPVRPDPGVKKGLSMGYRQDCEKCRMKVVGHFNHFVS</sequence>
<gene>
    <name evidence="2" type="ORF">LTR09_009333</name>
</gene>
<feature type="compositionally biased region" description="Acidic residues" evidence="1">
    <location>
        <begin position="241"/>
        <end position="250"/>
    </location>
</feature>
<evidence type="ECO:0000313" key="3">
    <source>
        <dbReference type="Proteomes" id="UP001271007"/>
    </source>
</evidence>